<reference evidence="2" key="1">
    <citation type="submission" date="2022-04" db="EMBL/GenBank/DDBJ databases">
        <title>Carnegiea gigantea Genome sequencing and assembly v2.</title>
        <authorList>
            <person name="Copetti D."/>
            <person name="Sanderson M.J."/>
            <person name="Burquez A."/>
            <person name="Wojciechowski M.F."/>
        </authorList>
    </citation>
    <scope>NUCLEOTIDE SEQUENCE</scope>
    <source>
        <strain evidence="2">SGP5-SGP5p</strain>
        <tissue evidence="2">Aerial part</tissue>
    </source>
</reference>
<gene>
    <name evidence="2" type="ORF">Cgig2_008477</name>
</gene>
<proteinExistence type="predicted"/>
<evidence type="ECO:0000313" key="2">
    <source>
        <dbReference type="EMBL" id="KAJ8424088.1"/>
    </source>
</evidence>
<accession>A0A9Q1GT18</accession>
<feature type="compositionally biased region" description="Polar residues" evidence="1">
    <location>
        <begin position="81"/>
        <end position="93"/>
    </location>
</feature>
<dbReference type="SUPFAM" id="SSF56219">
    <property type="entry name" value="DNase I-like"/>
    <property type="match status" value="1"/>
</dbReference>
<organism evidence="2 3">
    <name type="scientific">Carnegiea gigantea</name>
    <dbReference type="NCBI Taxonomy" id="171969"/>
    <lineage>
        <taxon>Eukaryota</taxon>
        <taxon>Viridiplantae</taxon>
        <taxon>Streptophyta</taxon>
        <taxon>Embryophyta</taxon>
        <taxon>Tracheophyta</taxon>
        <taxon>Spermatophyta</taxon>
        <taxon>Magnoliopsida</taxon>
        <taxon>eudicotyledons</taxon>
        <taxon>Gunneridae</taxon>
        <taxon>Pentapetalae</taxon>
        <taxon>Caryophyllales</taxon>
        <taxon>Cactineae</taxon>
        <taxon>Cactaceae</taxon>
        <taxon>Cactoideae</taxon>
        <taxon>Echinocereeae</taxon>
        <taxon>Carnegiea</taxon>
    </lineage>
</organism>
<protein>
    <submittedName>
        <fullName evidence="2">Uncharacterized protein</fullName>
    </submittedName>
</protein>
<feature type="region of interest" description="Disordered" evidence="1">
    <location>
        <begin position="55"/>
        <end position="114"/>
    </location>
</feature>
<dbReference type="InterPro" id="IPR036691">
    <property type="entry name" value="Endo/exonu/phosph_ase_sf"/>
</dbReference>
<evidence type="ECO:0000313" key="3">
    <source>
        <dbReference type="Proteomes" id="UP001153076"/>
    </source>
</evidence>
<evidence type="ECO:0000256" key="1">
    <source>
        <dbReference type="SAM" id="MobiDB-lite"/>
    </source>
</evidence>
<dbReference type="OrthoDB" id="786811at2759"/>
<comment type="caution">
    <text evidence="2">The sequence shown here is derived from an EMBL/GenBank/DDBJ whole genome shotgun (WGS) entry which is preliminary data.</text>
</comment>
<dbReference type="EMBL" id="JAKOGI010001777">
    <property type="protein sequence ID" value="KAJ8424088.1"/>
    <property type="molecule type" value="Genomic_DNA"/>
</dbReference>
<keyword evidence="3" id="KW-1185">Reference proteome</keyword>
<name>A0A9Q1GT18_9CARY</name>
<dbReference type="Proteomes" id="UP001153076">
    <property type="component" value="Unassembled WGS sequence"/>
</dbReference>
<dbReference type="AlphaFoldDB" id="A0A9Q1GT18"/>
<sequence>MSHKFKKSEDLAGQIQVEFASFGSGLWKSTPANNRTGGAPAECGVEGLWRSQPAMYRKNKSRNSRLRKKQGVRKKWRKIQNKQTEAVQPNEAATTPEADQANEAVPTPEANQVSASDKFIPQRQELWDELSTYEPSDEPWCVIGDFNAILYKEDRMGGDEVRMAELLDLKSFVDTCELQEMRSIGPYYF</sequence>
<feature type="compositionally biased region" description="Basic residues" evidence="1">
    <location>
        <begin position="57"/>
        <end position="80"/>
    </location>
</feature>